<dbReference type="InterPro" id="IPR036259">
    <property type="entry name" value="MFS_trans_sf"/>
</dbReference>
<evidence type="ECO:0000313" key="2">
    <source>
        <dbReference type="Proteomes" id="UP000295537"/>
    </source>
</evidence>
<proteinExistence type="predicted"/>
<reference evidence="1 2" key="1">
    <citation type="submission" date="2019-03" db="EMBL/GenBank/DDBJ databases">
        <title>Genomic Encyclopedia of Type Strains, Phase IV (KMG-IV): sequencing the most valuable type-strain genomes for metagenomic binning, comparative biology and taxonomic classification.</title>
        <authorList>
            <person name="Goeker M."/>
        </authorList>
    </citation>
    <scope>NUCLEOTIDE SEQUENCE [LARGE SCALE GENOMIC DNA]</scope>
    <source>
        <strain evidence="1 2">DSM 16380</strain>
    </source>
</reference>
<dbReference type="SUPFAM" id="SSF103473">
    <property type="entry name" value="MFS general substrate transporter"/>
    <property type="match status" value="1"/>
</dbReference>
<dbReference type="Proteomes" id="UP000295537">
    <property type="component" value="Unassembled WGS sequence"/>
</dbReference>
<evidence type="ECO:0008006" key="3">
    <source>
        <dbReference type="Google" id="ProtNLM"/>
    </source>
</evidence>
<dbReference type="RefSeq" id="WP_132501110.1">
    <property type="nucleotide sequence ID" value="NZ_LVXA01000001.1"/>
</dbReference>
<accession>A0A4R2N9Y5</accession>
<dbReference type="AlphaFoldDB" id="A0A4R2N9Y5"/>
<dbReference type="EMBL" id="SLXJ01000004">
    <property type="protein sequence ID" value="TCP17873.1"/>
    <property type="molecule type" value="Genomic_DNA"/>
</dbReference>
<name>A0A4R2N9Y5_9PAST</name>
<evidence type="ECO:0000313" key="1">
    <source>
        <dbReference type="EMBL" id="TCP17873.1"/>
    </source>
</evidence>
<organism evidence="1 2">
    <name type="scientific">Nicoletella semolina</name>
    <dbReference type="NCBI Taxonomy" id="271160"/>
    <lineage>
        <taxon>Bacteria</taxon>
        <taxon>Pseudomonadati</taxon>
        <taxon>Pseudomonadota</taxon>
        <taxon>Gammaproteobacteria</taxon>
        <taxon>Pasteurellales</taxon>
        <taxon>Pasteurellaceae</taxon>
        <taxon>Nicoletella</taxon>
    </lineage>
</organism>
<keyword evidence="2" id="KW-1185">Reference proteome</keyword>
<dbReference type="OrthoDB" id="9814303at2"/>
<comment type="caution">
    <text evidence="1">The sequence shown here is derived from an EMBL/GenBank/DDBJ whole genome shotgun (WGS) entry which is preliminary data.</text>
</comment>
<sequence length="60" mass="6822">MKNMRPSWLFVCILALLSMLLALAINMYLPAFLEIAKDLDVSQEKIQSSLAIFTFRFAIA</sequence>
<dbReference type="Gene3D" id="1.20.1720.10">
    <property type="entry name" value="Multidrug resistance protein D"/>
    <property type="match status" value="1"/>
</dbReference>
<protein>
    <recommendedName>
        <fullName evidence="3">MFS transporter</fullName>
    </recommendedName>
</protein>
<gene>
    <name evidence="1" type="ORF">EV693_104104</name>
</gene>